<dbReference type="Proteomes" id="UP000008637">
    <property type="component" value="Chromosome"/>
</dbReference>
<evidence type="ECO:0000313" key="3">
    <source>
        <dbReference type="Proteomes" id="UP000008637"/>
    </source>
</evidence>
<proteinExistence type="predicted"/>
<accession>E8ZJR2</accession>
<dbReference type="KEGG" id="mha:HF1_13750"/>
<dbReference type="EMBL" id="FR773153">
    <property type="protein sequence ID" value="CBY93383.1"/>
    <property type="molecule type" value="Genomic_DNA"/>
</dbReference>
<dbReference type="AlphaFoldDB" id="E8ZJR2"/>
<gene>
    <name evidence="2" type="ORF">HF1_13750</name>
</gene>
<protein>
    <submittedName>
        <fullName evidence="2">Uncharacterized protein</fullName>
    </submittedName>
</protein>
<name>E8ZJR2_MYCHL</name>
<feature type="chain" id="PRO_5003235952" evidence="1">
    <location>
        <begin position="22"/>
        <end position="59"/>
    </location>
</feature>
<reference evidence="2 3" key="1">
    <citation type="journal article" date="2011" name="J. Bacteriol.">
        <title>Complete genome sequence of Mycoplasma haemofelis, a hemotropic mycoplasma.</title>
        <authorList>
            <person name="Barker E.N."/>
            <person name="Helps C.R."/>
            <person name="Peters I.R."/>
            <person name="Darby A.C."/>
            <person name="Radford A.D."/>
            <person name="Tasker S."/>
        </authorList>
    </citation>
    <scope>NUCLEOTIDE SEQUENCE [LARGE SCALE GENOMIC DNA]</scope>
    <source>
        <strain evidence="2 3">Langford 1</strain>
    </source>
</reference>
<organism evidence="2 3">
    <name type="scientific">Mycoplasma haemofelis (strain Langford 1)</name>
    <name type="common">Haemobartonella felis</name>
    <dbReference type="NCBI Taxonomy" id="941640"/>
    <lineage>
        <taxon>Bacteria</taxon>
        <taxon>Bacillati</taxon>
        <taxon>Mycoplasmatota</taxon>
        <taxon>Mollicutes</taxon>
        <taxon>Mycoplasmataceae</taxon>
        <taxon>Mycoplasma</taxon>
    </lineage>
</organism>
<evidence type="ECO:0000313" key="2">
    <source>
        <dbReference type="EMBL" id="CBY93383.1"/>
    </source>
</evidence>
<keyword evidence="1" id="KW-0732">Signal</keyword>
<keyword evidence="3" id="KW-1185">Reference proteome</keyword>
<feature type="signal peptide" evidence="1">
    <location>
        <begin position="1"/>
        <end position="21"/>
    </location>
</feature>
<evidence type="ECO:0000256" key="1">
    <source>
        <dbReference type="SAM" id="SignalP"/>
    </source>
</evidence>
<sequence>MHSLLAKALAVFVSATGTAGASVGAWKLTSKEEVMDIAGSYVKAKYSDGYLKFWEDKAH</sequence>
<dbReference type="HOGENOM" id="CLU_2955609_0_0_14"/>